<dbReference type="Pfam" id="PF19320">
    <property type="entry name" value="GlfT2_domain3"/>
    <property type="match status" value="1"/>
</dbReference>
<dbReference type="STRING" id="92947.BVG79_01971"/>
<sequence length="582" mass="66101">MIKLQTLVFPGTDLPAPEDMYFHHNDRRVISRLSDGLVDIPVRSATLTDTFFNGFSVGKWKSICNIDDLGLALTGSGRVIVRVGINVLDHASRWLSEVECVLSDTPTLIEIPAFPTLTDGILFFQVLALEPATLTGGFYFTRTPPPNDVRLGVVVTHFNRKNYVLPAIRRVSEQVLADPDLAGRIALIVVDNSQNIAPEEAMGAVVIPNKNLGGAGGFTRGLLHLKDNGFSHCLFMDDDASCEMEAIRRTFRIMQYAKQPNVAVAGSMMREAAPYELHEAGAVYRDGSYYQIKKGLDLRNRDQLLLAEERSESIGYGGWWHFGFQIDQVKRFAFPFFVRGDDVLFSMTNDFKIETMNGIGGWAEDFDIKEGPFTRYLGWRATTLSYILTSNRSAKRLLRMYRRNIMGNLFSYNYASARACSMALQDVMKGPQFWVDNLDMSDVRARMAVECPGEKLGDIVFPDDIALGPKNEKKFHKLIRKLTLNGFALPERMIRDQTVIDRKGFVGDLQKIFKYRRVIYVAPNSGAGYMASYDKKRFWEEYRLAKETAREFAKQFDDLRQTYKAAFPEMTSEKFWRDVYSD</sequence>
<dbReference type="GO" id="GO:0016757">
    <property type="term" value="F:glycosyltransferase activity"/>
    <property type="evidence" value="ECO:0007669"/>
    <property type="project" value="UniProtKB-KW"/>
</dbReference>
<gene>
    <name evidence="3" type="primary">glfT</name>
    <name evidence="3" type="ORF">BVG79_01971</name>
</gene>
<evidence type="ECO:0000259" key="1">
    <source>
        <dbReference type="Pfam" id="PF00535"/>
    </source>
</evidence>
<dbReference type="AlphaFoldDB" id="A0A1W6P1L0"/>
<evidence type="ECO:0000259" key="2">
    <source>
        <dbReference type="Pfam" id="PF19320"/>
    </source>
</evidence>
<proteinExistence type="predicted"/>
<evidence type="ECO:0000313" key="4">
    <source>
        <dbReference type="Proteomes" id="UP000242447"/>
    </source>
</evidence>
<reference evidence="3 4" key="1">
    <citation type="submission" date="2017-02" db="EMBL/GenBank/DDBJ databases">
        <title>Ketogulonicigenium robustum SPU B003 Genome sequencing and assembly.</title>
        <authorList>
            <person name="Li Y."/>
            <person name="Liu L."/>
            <person name="Wang C."/>
            <person name="Zhang M."/>
            <person name="Zhang T."/>
            <person name="Zhang Y."/>
        </authorList>
    </citation>
    <scope>NUCLEOTIDE SEQUENCE [LARGE SCALE GENOMIC DNA]</scope>
    <source>
        <strain evidence="3 4">SPU_B003</strain>
    </source>
</reference>
<keyword evidence="4" id="KW-1185">Reference proteome</keyword>
<dbReference type="KEGG" id="kro:BVG79_01971"/>
<feature type="domain" description="Galactofuranosyltransferase-2 C-terminal" evidence="2">
    <location>
        <begin position="533"/>
        <end position="581"/>
    </location>
</feature>
<dbReference type="SUPFAM" id="SSF53448">
    <property type="entry name" value="Nucleotide-diphospho-sugar transferases"/>
    <property type="match status" value="1"/>
</dbReference>
<dbReference type="InterPro" id="IPR045699">
    <property type="entry name" value="GlfT2_C"/>
</dbReference>
<dbReference type="InterPro" id="IPR001173">
    <property type="entry name" value="Glyco_trans_2-like"/>
</dbReference>
<dbReference type="Pfam" id="PF00535">
    <property type="entry name" value="Glycos_transf_2"/>
    <property type="match status" value="1"/>
</dbReference>
<dbReference type="RefSeq" id="WP_085786726.1">
    <property type="nucleotide sequence ID" value="NZ_CP019937.1"/>
</dbReference>
<name>A0A1W6P1L0_9RHOB</name>
<dbReference type="EC" id="2.4.1.288" evidence="3"/>
<feature type="domain" description="Glycosyltransferase 2-like" evidence="1">
    <location>
        <begin position="153"/>
        <end position="256"/>
    </location>
</feature>
<keyword evidence="3" id="KW-0808">Transferase</keyword>
<dbReference type="EMBL" id="CP019937">
    <property type="protein sequence ID" value="ARO15313.1"/>
    <property type="molecule type" value="Genomic_DNA"/>
</dbReference>
<accession>A0A1W6P1L0</accession>
<dbReference type="Proteomes" id="UP000242447">
    <property type="component" value="Chromosome"/>
</dbReference>
<organism evidence="3 4">
    <name type="scientific">Ketogulonicigenium robustum</name>
    <dbReference type="NCBI Taxonomy" id="92947"/>
    <lineage>
        <taxon>Bacteria</taxon>
        <taxon>Pseudomonadati</taxon>
        <taxon>Pseudomonadota</taxon>
        <taxon>Alphaproteobacteria</taxon>
        <taxon>Rhodobacterales</taxon>
        <taxon>Roseobacteraceae</taxon>
        <taxon>Ketogulonicigenium</taxon>
    </lineage>
</organism>
<protein>
    <submittedName>
        <fullName evidence="3">Galactofuranosylgalactofuranosylrhamnosyl-N-acetylglucosaminyl-diphospho-decaprenol beta-1,5/1,6-galactofuranosyltransferase</fullName>
        <ecNumber evidence="3">2.4.1.288</ecNumber>
    </submittedName>
</protein>
<dbReference type="InterPro" id="IPR029044">
    <property type="entry name" value="Nucleotide-diphossugar_trans"/>
</dbReference>
<dbReference type="OrthoDB" id="5148555at2"/>
<dbReference type="Gene3D" id="3.90.550.60">
    <property type="match status" value="1"/>
</dbReference>
<keyword evidence="3" id="KW-0328">Glycosyltransferase</keyword>
<evidence type="ECO:0000313" key="3">
    <source>
        <dbReference type="EMBL" id="ARO15313.1"/>
    </source>
</evidence>